<evidence type="ECO:0000313" key="1">
    <source>
        <dbReference type="EMBL" id="MBC1522399.1"/>
    </source>
</evidence>
<reference evidence="1 2" key="1">
    <citation type="submission" date="2020-03" db="EMBL/GenBank/DDBJ databases">
        <title>Soil Listeria distribution.</title>
        <authorList>
            <person name="Liao J."/>
            <person name="Wiedmann M."/>
        </authorList>
    </citation>
    <scope>NUCLEOTIDE SEQUENCE [LARGE SCALE GENOMIC DNA]</scope>
    <source>
        <strain evidence="1 2">FSL L7-1507</strain>
    </source>
</reference>
<proteinExistence type="predicted"/>
<protein>
    <submittedName>
        <fullName evidence="1">DUF1672 family protein</fullName>
    </submittedName>
</protein>
<dbReference type="Pfam" id="PF07901">
    <property type="entry name" value="DUF1672"/>
    <property type="match status" value="1"/>
</dbReference>
<organism evidence="1 2">
    <name type="scientific">Listeria aquatica</name>
    <dbReference type="NCBI Taxonomy" id="1494960"/>
    <lineage>
        <taxon>Bacteria</taxon>
        <taxon>Bacillati</taxon>
        <taxon>Bacillota</taxon>
        <taxon>Bacilli</taxon>
        <taxon>Bacillales</taxon>
        <taxon>Listeriaceae</taxon>
        <taxon>Listeria</taxon>
    </lineage>
</organism>
<dbReference type="AlphaFoldDB" id="A0A841ZP18"/>
<dbReference type="PROSITE" id="PS51257">
    <property type="entry name" value="PROKAR_LIPOPROTEIN"/>
    <property type="match status" value="1"/>
</dbReference>
<accession>A0A841ZP18</accession>
<comment type="caution">
    <text evidence="1">The sequence shown here is derived from an EMBL/GenBank/DDBJ whole genome shotgun (WGS) entry which is preliminary data.</text>
</comment>
<dbReference type="RefSeq" id="WP_185374934.1">
    <property type="nucleotide sequence ID" value="NZ_JAARRM010000007.1"/>
</dbReference>
<dbReference type="Proteomes" id="UP000559885">
    <property type="component" value="Unassembled WGS sequence"/>
</dbReference>
<sequence length="294" mass="33172">MDFKKIAISIVGLSILLGGCSFMNHSDEKEKKADDGTTPVADYKGQGFYLVDGDKSEPIVKKNEAEIKKRAIAYMKDKYKTNVKVNNVVPARDAAVVMVEAEEPIQFHTSVIVGFDMQKKELDPLPNVWSEEGEVEGAIVGGLYAKAYKQEFEKLDTFTKMIAENNGLQGYNNLTIEKTHANGYEKSNFFITTSIDFKKTYEAYLANTNITEDKLRALFLTEDPKFEHTHMVCNFFTKKDKLPPNEEVEKIGSKIKRNSALPKGKYDIVIYKNFIVNRVGLPNGDNISVEDIQK</sequence>
<evidence type="ECO:0000313" key="2">
    <source>
        <dbReference type="Proteomes" id="UP000559885"/>
    </source>
</evidence>
<dbReference type="EMBL" id="JAARRM010000007">
    <property type="protein sequence ID" value="MBC1522399.1"/>
    <property type="molecule type" value="Genomic_DNA"/>
</dbReference>
<gene>
    <name evidence="1" type="ORF">HB912_12145</name>
</gene>
<name>A0A841ZP18_9LIST</name>
<dbReference type="InterPro" id="IPR012873">
    <property type="entry name" value="DUF1672"/>
</dbReference>